<name>A0A517ZWY2_9PLAN</name>
<keyword evidence="2" id="KW-1185">Reference proteome</keyword>
<dbReference type="Proteomes" id="UP000319383">
    <property type="component" value="Chromosome"/>
</dbReference>
<evidence type="ECO:0008006" key="3">
    <source>
        <dbReference type="Google" id="ProtNLM"/>
    </source>
</evidence>
<dbReference type="AlphaFoldDB" id="A0A517ZWY2"/>
<dbReference type="EMBL" id="CP036276">
    <property type="protein sequence ID" value="QDU47002.1"/>
    <property type="molecule type" value="Genomic_DNA"/>
</dbReference>
<protein>
    <recommendedName>
        <fullName evidence="3">DUF1877 domain-containing protein</fullName>
    </recommendedName>
</protein>
<proteinExistence type="predicted"/>
<dbReference type="RefSeq" id="WP_145379603.1">
    <property type="nucleotide sequence ID" value="NZ_CP036276.1"/>
</dbReference>
<reference evidence="1 2" key="1">
    <citation type="submission" date="2019-02" db="EMBL/GenBank/DDBJ databases">
        <title>Deep-cultivation of Planctomycetes and their phenomic and genomic characterization uncovers novel biology.</title>
        <authorList>
            <person name="Wiegand S."/>
            <person name="Jogler M."/>
            <person name="Boedeker C."/>
            <person name="Pinto D."/>
            <person name="Vollmers J."/>
            <person name="Rivas-Marin E."/>
            <person name="Kohn T."/>
            <person name="Peeters S.H."/>
            <person name="Heuer A."/>
            <person name="Rast P."/>
            <person name="Oberbeckmann S."/>
            <person name="Bunk B."/>
            <person name="Jeske O."/>
            <person name="Meyerdierks A."/>
            <person name="Storesund J.E."/>
            <person name="Kallscheuer N."/>
            <person name="Luecker S."/>
            <person name="Lage O.M."/>
            <person name="Pohl T."/>
            <person name="Merkel B.J."/>
            <person name="Hornburger P."/>
            <person name="Mueller R.-W."/>
            <person name="Bruemmer F."/>
            <person name="Labrenz M."/>
            <person name="Spormann A.M."/>
            <person name="Op den Camp H."/>
            <person name="Overmann J."/>
            <person name="Amann R."/>
            <person name="Jetten M.S.M."/>
            <person name="Mascher T."/>
            <person name="Medema M.H."/>
            <person name="Devos D.P."/>
            <person name="Kaster A.-K."/>
            <person name="Ovreas L."/>
            <person name="Rohde M."/>
            <person name="Galperin M.Y."/>
            <person name="Jogler C."/>
        </authorList>
    </citation>
    <scope>NUCLEOTIDE SEQUENCE [LARGE SCALE GENOMIC DNA]</scope>
    <source>
        <strain evidence="1 2">Mal52</strain>
    </source>
</reference>
<evidence type="ECO:0000313" key="1">
    <source>
        <dbReference type="EMBL" id="QDU47002.1"/>
    </source>
</evidence>
<dbReference type="KEGG" id="sdyn:Mal52_55300"/>
<evidence type="ECO:0000313" key="2">
    <source>
        <dbReference type="Proteomes" id="UP000319383"/>
    </source>
</evidence>
<sequence>MGILSDFFIADPTRAPNYAGGDAFDAADQCQLKSITPLQAAQFLAVLRGREYDVDLLGEFQLITPEDAEEWTTTVPQDMLEGLARIGDVEITDIAAQFAQATAEELGWSPDDFAPIVADLSTLARRAAETGKEMYLWNSL</sequence>
<organism evidence="1 2">
    <name type="scientific">Symmachiella dynata</name>
    <dbReference type="NCBI Taxonomy" id="2527995"/>
    <lineage>
        <taxon>Bacteria</taxon>
        <taxon>Pseudomonadati</taxon>
        <taxon>Planctomycetota</taxon>
        <taxon>Planctomycetia</taxon>
        <taxon>Planctomycetales</taxon>
        <taxon>Planctomycetaceae</taxon>
        <taxon>Symmachiella</taxon>
    </lineage>
</organism>
<gene>
    <name evidence="1" type="ORF">Mal52_55300</name>
</gene>
<accession>A0A517ZWY2</accession>